<reference evidence="2 3" key="1">
    <citation type="submission" date="2022-06" db="EMBL/GenBank/DDBJ databases">
        <title>Ideonella sp. NS12-5 Genome sequencing and assembly.</title>
        <authorList>
            <person name="Jung Y."/>
        </authorList>
    </citation>
    <scope>NUCLEOTIDE SEQUENCE [LARGE SCALE GENOMIC DNA]</scope>
    <source>
        <strain evidence="2 3">NS12-5</strain>
    </source>
</reference>
<accession>A0ABT1BN45</accession>
<gene>
    <name evidence="1" type="primary">fur</name>
    <name evidence="2" type="ORF">M0L44_13120</name>
</gene>
<keyword evidence="1" id="KW-0805">Transcription regulation</keyword>
<name>A0ABT1BN45_9BURK</name>
<dbReference type="SUPFAM" id="SSF46785">
    <property type="entry name" value="Winged helix' DNA-binding domain"/>
    <property type="match status" value="1"/>
</dbReference>
<evidence type="ECO:0000313" key="2">
    <source>
        <dbReference type="EMBL" id="MCO5977643.1"/>
    </source>
</evidence>
<keyword evidence="1" id="KW-0804">Transcription</keyword>
<dbReference type="PANTHER" id="PTHR33202:SF7">
    <property type="entry name" value="FERRIC UPTAKE REGULATION PROTEIN"/>
    <property type="match status" value="1"/>
</dbReference>
<proteinExistence type="inferred from homology"/>
<keyword evidence="1" id="KW-0238">DNA-binding</keyword>
<evidence type="ECO:0000313" key="3">
    <source>
        <dbReference type="Proteomes" id="UP001204851"/>
    </source>
</evidence>
<dbReference type="Pfam" id="PF01475">
    <property type="entry name" value="FUR"/>
    <property type="match status" value="1"/>
</dbReference>
<comment type="similarity">
    <text evidence="1">Belongs to the Fur family.</text>
</comment>
<keyword evidence="1" id="KW-0862">Zinc</keyword>
<organism evidence="2 3">
    <name type="scientific">Ideonella oryzae</name>
    <dbReference type="NCBI Taxonomy" id="2937441"/>
    <lineage>
        <taxon>Bacteria</taxon>
        <taxon>Pseudomonadati</taxon>
        <taxon>Pseudomonadota</taxon>
        <taxon>Betaproteobacteria</taxon>
        <taxon>Burkholderiales</taxon>
        <taxon>Sphaerotilaceae</taxon>
        <taxon>Ideonella</taxon>
    </lineage>
</organism>
<dbReference type="InterPro" id="IPR036390">
    <property type="entry name" value="WH_DNA-bd_sf"/>
</dbReference>
<comment type="subcellular location">
    <subcellularLocation>
        <location evidence="1">Cytoplasm</location>
    </subcellularLocation>
</comment>
<sequence length="143" mass="15467">MPATPDTALQVRLQQAGIGPTLQRLAIAEVLLRQPCHMTADQVLAAARRWLPSLSRATVYGTLQLFVRQGLLRELPIDGEATVYDSNLAPHHHLYHEDTGEVSDVPAEALQVLGLPALGEGLELAAVDVIVRVRRRGSRPAAA</sequence>
<comment type="caution">
    <text evidence="2">The sequence shown here is derived from an EMBL/GenBank/DDBJ whole genome shotgun (WGS) entry which is preliminary data.</text>
</comment>
<dbReference type="RefSeq" id="WP_252770143.1">
    <property type="nucleotide sequence ID" value="NZ_JAMXMC010000007.1"/>
</dbReference>
<protein>
    <recommendedName>
        <fullName evidence="1">Ferric uptake regulation protein</fullName>
    </recommendedName>
</protein>
<dbReference type="EMBL" id="JAMXMC010000007">
    <property type="protein sequence ID" value="MCO5977643.1"/>
    <property type="molecule type" value="Genomic_DNA"/>
</dbReference>
<keyword evidence="1" id="KW-0408">Iron</keyword>
<comment type="subunit">
    <text evidence="1">Homodimer.</text>
</comment>
<evidence type="ECO:0000256" key="1">
    <source>
        <dbReference type="RuleBase" id="RU364037"/>
    </source>
</evidence>
<keyword evidence="1" id="KW-0963">Cytoplasm</keyword>
<dbReference type="PANTHER" id="PTHR33202">
    <property type="entry name" value="ZINC UPTAKE REGULATION PROTEIN"/>
    <property type="match status" value="1"/>
</dbReference>
<dbReference type="CDD" id="cd07153">
    <property type="entry name" value="Fur_like"/>
    <property type="match status" value="1"/>
</dbReference>
<keyword evidence="1" id="KW-0479">Metal-binding</keyword>
<dbReference type="Proteomes" id="UP001204851">
    <property type="component" value="Unassembled WGS sequence"/>
</dbReference>
<dbReference type="InterPro" id="IPR002481">
    <property type="entry name" value="FUR"/>
</dbReference>
<dbReference type="Gene3D" id="1.10.10.10">
    <property type="entry name" value="Winged helix-like DNA-binding domain superfamily/Winged helix DNA-binding domain"/>
    <property type="match status" value="1"/>
</dbReference>
<dbReference type="InterPro" id="IPR036388">
    <property type="entry name" value="WH-like_DNA-bd_sf"/>
</dbReference>
<keyword evidence="1" id="KW-0678">Repressor</keyword>
<keyword evidence="3" id="KW-1185">Reference proteome</keyword>